<name>A0A101U4I5_9ACTN</name>
<feature type="transmembrane region" description="Helical" evidence="7">
    <location>
        <begin position="153"/>
        <end position="171"/>
    </location>
</feature>
<dbReference type="OrthoDB" id="9807874at2"/>
<feature type="transmembrane region" description="Helical" evidence="7">
    <location>
        <begin position="283"/>
        <end position="303"/>
    </location>
</feature>
<keyword evidence="10" id="KW-1185">Reference proteome</keyword>
<comment type="caution">
    <text evidence="9">The sequence shown here is derived from an EMBL/GenBank/DDBJ whole genome shotgun (WGS) entry which is preliminary data.</text>
</comment>
<feature type="transmembrane region" description="Helical" evidence="7">
    <location>
        <begin position="208"/>
        <end position="225"/>
    </location>
</feature>
<evidence type="ECO:0000256" key="1">
    <source>
        <dbReference type="ARBA" id="ARBA00004141"/>
    </source>
</evidence>
<organism evidence="9 10">
    <name type="scientific">Streptomyces caeruleatus</name>
    <dbReference type="NCBI Taxonomy" id="661399"/>
    <lineage>
        <taxon>Bacteria</taxon>
        <taxon>Bacillati</taxon>
        <taxon>Actinomycetota</taxon>
        <taxon>Actinomycetes</taxon>
        <taxon>Kitasatosporales</taxon>
        <taxon>Streptomycetaceae</taxon>
        <taxon>Streptomyces</taxon>
    </lineage>
</organism>
<dbReference type="PANTHER" id="PTHR43731">
    <property type="entry name" value="RHOMBOID PROTEASE"/>
    <property type="match status" value="1"/>
</dbReference>
<dbReference type="InterPro" id="IPR022764">
    <property type="entry name" value="Peptidase_S54_rhomboid_dom"/>
</dbReference>
<proteinExistence type="inferred from homology"/>
<reference evidence="9 10" key="1">
    <citation type="submission" date="2015-10" db="EMBL/GenBank/DDBJ databases">
        <title>Draft genome sequence of Streptomyces caeruleatus NRRL B-24802, type strain for the species Streptomyces caeruleatus.</title>
        <authorList>
            <person name="Ruckert C."/>
            <person name="Winkler A."/>
            <person name="Kalinowski J."/>
            <person name="Kampfer P."/>
            <person name="Glaeser S."/>
        </authorList>
    </citation>
    <scope>NUCLEOTIDE SEQUENCE [LARGE SCALE GENOMIC DNA]</scope>
    <source>
        <strain evidence="9 10">NRRL B-24802</strain>
    </source>
</reference>
<evidence type="ECO:0000256" key="2">
    <source>
        <dbReference type="ARBA" id="ARBA00009045"/>
    </source>
</evidence>
<keyword evidence="4" id="KW-0378">Hydrolase</keyword>
<evidence type="ECO:0000256" key="5">
    <source>
        <dbReference type="ARBA" id="ARBA00022989"/>
    </source>
</evidence>
<dbReference type="PANTHER" id="PTHR43731:SF14">
    <property type="entry name" value="PRESENILIN-ASSOCIATED RHOMBOID-LIKE PROTEIN, MITOCHONDRIAL"/>
    <property type="match status" value="1"/>
</dbReference>
<dbReference type="Gene3D" id="1.20.1540.10">
    <property type="entry name" value="Rhomboid-like"/>
    <property type="match status" value="1"/>
</dbReference>
<dbReference type="RefSeq" id="WP_062719065.1">
    <property type="nucleotide sequence ID" value="NZ_KQ948927.1"/>
</dbReference>
<feature type="transmembrane region" description="Helical" evidence="7">
    <location>
        <begin position="71"/>
        <end position="91"/>
    </location>
</feature>
<dbReference type="InterPro" id="IPR050925">
    <property type="entry name" value="Rhomboid_protease_S54"/>
</dbReference>
<keyword evidence="5 7" id="KW-1133">Transmembrane helix</keyword>
<dbReference type="AlphaFoldDB" id="A0A101U4I5"/>
<evidence type="ECO:0000256" key="7">
    <source>
        <dbReference type="SAM" id="Phobius"/>
    </source>
</evidence>
<accession>A0A101U4I5</accession>
<dbReference type="EMBL" id="LMWY01000015">
    <property type="protein sequence ID" value="KUO03908.1"/>
    <property type="molecule type" value="Genomic_DNA"/>
</dbReference>
<keyword evidence="9" id="KW-0645">Protease</keyword>
<dbReference type="SUPFAM" id="SSF144091">
    <property type="entry name" value="Rhomboid-like"/>
    <property type="match status" value="1"/>
</dbReference>
<comment type="similarity">
    <text evidence="2">Belongs to the peptidase S54 family.</text>
</comment>
<dbReference type="STRING" id="661399.AQJ67_14200"/>
<feature type="domain" description="Peptidase S54 rhomboid" evidence="8">
    <location>
        <begin position="135"/>
        <end position="273"/>
    </location>
</feature>
<keyword evidence="6 7" id="KW-0472">Membrane</keyword>
<dbReference type="GO" id="GO:0006508">
    <property type="term" value="P:proteolysis"/>
    <property type="evidence" value="ECO:0007669"/>
    <property type="project" value="UniProtKB-KW"/>
</dbReference>
<evidence type="ECO:0000259" key="8">
    <source>
        <dbReference type="Pfam" id="PF01694"/>
    </source>
</evidence>
<evidence type="ECO:0000256" key="4">
    <source>
        <dbReference type="ARBA" id="ARBA00022801"/>
    </source>
</evidence>
<comment type="subcellular location">
    <subcellularLocation>
        <location evidence="1">Membrane</location>
        <topology evidence="1">Multi-pass membrane protein</topology>
    </subcellularLocation>
</comment>
<evidence type="ECO:0000256" key="6">
    <source>
        <dbReference type="ARBA" id="ARBA00023136"/>
    </source>
</evidence>
<dbReference type="InterPro" id="IPR035952">
    <property type="entry name" value="Rhomboid-like_sf"/>
</dbReference>
<dbReference type="GO" id="GO:0004252">
    <property type="term" value="F:serine-type endopeptidase activity"/>
    <property type="evidence" value="ECO:0007669"/>
    <property type="project" value="InterPro"/>
</dbReference>
<evidence type="ECO:0000313" key="10">
    <source>
        <dbReference type="Proteomes" id="UP000053429"/>
    </source>
</evidence>
<feature type="transmembrane region" description="Helical" evidence="7">
    <location>
        <begin position="183"/>
        <end position="202"/>
    </location>
</feature>
<keyword evidence="3 7" id="KW-0812">Transmembrane</keyword>
<dbReference type="GO" id="GO:0016020">
    <property type="term" value="C:membrane"/>
    <property type="evidence" value="ECO:0007669"/>
    <property type="project" value="UniProtKB-SubCell"/>
</dbReference>
<evidence type="ECO:0000313" key="9">
    <source>
        <dbReference type="EMBL" id="KUO03908.1"/>
    </source>
</evidence>
<gene>
    <name evidence="9" type="ORF">AQJ67_14200</name>
</gene>
<protein>
    <submittedName>
        <fullName evidence="9">Rhomboid family intramembrane serine protease</fullName>
    </submittedName>
</protein>
<dbReference type="Pfam" id="PF01694">
    <property type="entry name" value="Rhomboid"/>
    <property type="match status" value="1"/>
</dbReference>
<evidence type="ECO:0000256" key="3">
    <source>
        <dbReference type="ARBA" id="ARBA00022692"/>
    </source>
</evidence>
<dbReference type="Proteomes" id="UP000053429">
    <property type="component" value="Unassembled WGS sequence"/>
</dbReference>
<feature type="transmembrane region" description="Helical" evidence="7">
    <location>
        <begin position="237"/>
        <end position="253"/>
    </location>
</feature>
<sequence length="315" mass="34042">MEPESTPSTESAVTTCYRHPKVESHVRCVRCDRYICPDCMREASVGHQCVECVKEGARSVRQARTVVGGRIAATPLVTSVLIVLNVLAYLAEVVRPEIVDRFAMLSARLVGPDGLYYVYEPGYPSGFHAEGLVAGQWERLLTSGFLHLPPTEGTFGLLHIVMNMLSLWQLGRIVEPMLGRVRYLALYLLATLGGSVFELLLTDVNTESVGASGAIFGLGAAYYVLARRVGADMRGVNRFMAFLLLWLLLSAGLTSWQGHLGGLLTGAAVTLAYAYTPRTPRRALIQTAACVSVLVLLAVVAVVRVTELTGGGMAQ</sequence>